<comment type="caution">
    <text evidence="1">The sequence shown here is derived from an EMBL/GenBank/DDBJ whole genome shotgun (WGS) entry which is preliminary data.</text>
</comment>
<reference evidence="2" key="1">
    <citation type="journal article" date="2022" name="Mol. Ecol. Resour.">
        <title>The genomes of chicory, endive, great burdock and yacon provide insights into Asteraceae palaeo-polyploidization history and plant inulin production.</title>
        <authorList>
            <person name="Fan W."/>
            <person name="Wang S."/>
            <person name="Wang H."/>
            <person name="Wang A."/>
            <person name="Jiang F."/>
            <person name="Liu H."/>
            <person name="Zhao H."/>
            <person name="Xu D."/>
            <person name="Zhang Y."/>
        </authorList>
    </citation>
    <scope>NUCLEOTIDE SEQUENCE [LARGE SCALE GENOMIC DNA]</scope>
    <source>
        <strain evidence="2">cv. Yunnan</strain>
    </source>
</reference>
<sequence>MNDADVSKQIQQMVAFIRQEAEEKANEISVSAEEEFNIQKMQIVETDKKKVRQEFERKTKQVEVKKKIEYSVQLNASRIKVLQAQDDLITGIKDSAGKELLNVSHNKKTYRKLIQSLIVQSLLRLREPAVLLRCREVDLSLVESAIEESKKEYALKAKVQAPRIDVDKTVFLPPPPTNADPHRPSCSGGVVLASVDGKIVFENTLDARLDVAFRKKLPEIRKTLFRELGYHIKIIVPLLDYWILIPFNSYALMMMGFKFKSCGCVFAFIVHCLLMIAVAKVTDPSEVSALIAVRGSLVDPMNHLSDWNKGDPCTSNWTGVICVHKTNVDKYWHVQEIQLLNMNLSGRLAPELGQFSHLIILDFMWNNLTGSIPKEIGNISSLFLLLLNGNKLTGSLPAELGYLKNLNRFQIDQNQISGLIPKSFSNLNNIKHIHFNNNSLTGQIPVELSNLSTLMHLLLDNNNLSGYLPSEFGNFPNMRILQLDNNNFDGEIPASYGNLSELVKLSLRNCSLQGVLPDLSRIPKLRYIDLSGNRLTGPIPLNKLSDSMTTIDLSDNQLNGPIPESLSYLPSLQKLSLENNLLNGSISADLWKNKSFTATSRLLLDFRNNSISNVNGYLNPPLNTSLRLHGNPICRNASIQNRDQFCGPEEYKDYIPPISRNSTDCSIQTCPVNYYEYVSGSPVPCFCASPLRIGYRLKSPSFSYFPPYQDQFEMYVTSSLELEFYQLHIDSIMWEGPRLKMYLKLYPKAGTEHSNEFSTSEVLRIRGMFTTWVFPGNDLFGPYELLNFTLVGPYAHLNVETPKKFISKGVLITAVAVAVVCALLISSVLTVVIKKQHERYRHTSSRKSLLSKLSINMDGVKSFTFREMATATESFSDSSLVGRGGYGKVYKGILWDNTTVAVKRAEEGSLQGEKEFLTEIEILSRLHHRNLVSLVGYCDEEQEQMLVYEFMARGTLRDWLSVKSGETLSFRMRLQVALDSAKGILYLHTEADPPIFHRDIKSTNILLNSKFTAKVADFGLSRLAPILDENGAGPNHVSTLVRGTPGYLDPEYLFTYKLTAKSDVYSLGIVFLEILTSMKPISHGKNIVREVKTAHQTGRMFSIIDNRMGSYPSEYVEKFLSLALWCVNDKPENRPSMLEVVRELEHILEKMPETSVDFSEPEKLSVSSSTSMFVESSSTFYSSSNVQGSDLSSSNNLAVYPR</sequence>
<organism evidence="1 2">
    <name type="scientific">Smallanthus sonchifolius</name>
    <dbReference type="NCBI Taxonomy" id="185202"/>
    <lineage>
        <taxon>Eukaryota</taxon>
        <taxon>Viridiplantae</taxon>
        <taxon>Streptophyta</taxon>
        <taxon>Embryophyta</taxon>
        <taxon>Tracheophyta</taxon>
        <taxon>Spermatophyta</taxon>
        <taxon>Magnoliopsida</taxon>
        <taxon>eudicotyledons</taxon>
        <taxon>Gunneridae</taxon>
        <taxon>Pentapetalae</taxon>
        <taxon>asterids</taxon>
        <taxon>campanulids</taxon>
        <taxon>Asterales</taxon>
        <taxon>Asteraceae</taxon>
        <taxon>Asteroideae</taxon>
        <taxon>Heliantheae alliance</taxon>
        <taxon>Millerieae</taxon>
        <taxon>Smallanthus</taxon>
    </lineage>
</organism>
<name>A0ACB9EMU6_9ASTR</name>
<proteinExistence type="predicted"/>
<gene>
    <name evidence="1" type="ORF">L1987_50352</name>
</gene>
<keyword evidence="2" id="KW-1185">Reference proteome</keyword>
<dbReference type="EMBL" id="CM042034">
    <property type="protein sequence ID" value="KAI3759965.1"/>
    <property type="molecule type" value="Genomic_DNA"/>
</dbReference>
<accession>A0ACB9EMU6</accession>
<protein>
    <submittedName>
        <fullName evidence="1">Uncharacterized protein</fullName>
    </submittedName>
</protein>
<evidence type="ECO:0000313" key="2">
    <source>
        <dbReference type="Proteomes" id="UP001056120"/>
    </source>
</evidence>
<evidence type="ECO:0000313" key="1">
    <source>
        <dbReference type="EMBL" id="KAI3759965.1"/>
    </source>
</evidence>
<reference evidence="1 2" key="2">
    <citation type="journal article" date="2022" name="Mol. Ecol. Resour.">
        <title>The genomes of chicory, endive, great burdock and yacon provide insights into Asteraceae paleo-polyploidization history and plant inulin production.</title>
        <authorList>
            <person name="Fan W."/>
            <person name="Wang S."/>
            <person name="Wang H."/>
            <person name="Wang A."/>
            <person name="Jiang F."/>
            <person name="Liu H."/>
            <person name="Zhao H."/>
            <person name="Xu D."/>
            <person name="Zhang Y."/>
        </authorList>
    </citation>
    <scope>NUCLEOTIDE SEQUENCE [LARGE SCALE GENOMIC DNA]</scope>
    <source>
        <strain evidence="2">cv. Yunnan</strain>
        <tissue evidence="1">Leaves</tissue>
    </source>
</reference>
<dbReference type="Proteomes" id="UP001056120">
    <property type="component" value="Linkage Group LG17"/>
</dbReference>